<organism evidence="2 3">
    <name type="scientific">Macrosiphum euphorbiae</name>
    <name type="common">potato aphid</name>
    <dbReference type="NCBI Taxonomy" id="13131"/>
    <lineage>
        <taxon>Eukaryota</taxon>
        <taxon>Metazoa</taxon>
        <taxon>Ecdysozoa</taxon>
        <taxon>Arthropoda</taxon>
        <taxon>Hexapoda</taxon>
        <taxon>Insecta</taxon>
        <taxon>Pterygota</taxon>
        <taxon>Neoptera</taxon>
        <taxon>Paraneoptera</taxon>
        <taxon>Hemiptera</taxon>
        <taxon>Sternorrhyncha</taxon>
        <taxon>Aphidomorpha</taxon>
        <taxon>Aphidoidea</taxon>
        <taxon>Aphididae</taxon>
        <taxon>Macrosiphini</taxon>
        <taxon>Macrosiphum</taxon>
    </lineage>
</organism>
<proteinExistence type="predicted"/>
<evidence type="ECO:0000256" key="1">
    <source>
        <dbReference type="SAM" id="MobiDB-lite"/>
    </source>
</evidence>
<evidence type="ECO:0000313" key="2">
    <source>
        <dbReference type="EMBL" id="CAI6360336.1"/>
    </source>
</evidence>
<keyword evidence="3" id="KW-1185">Reference proteome</keyword>
<sequence>MCQPRRLGEITVTLGSAKCSAQRELPPKVPLALNTALAASHRQSINSNNNSHPPSTTSSLPPSSYSTSPYGDFGQFHEPDLTVLISRFRCLYTCVRVPIVTL</sequence>
<comment type="caution">
    <text evidence="2">The sequence shown here is derived from an EMBL/GenBank/DDBJ whole genome shotgun (WGS) entry which is preliminary data.</text>
</comment>
<feature type="region of interest" description="Disordered" evidence="1">
    <location>
        <begin position="42"/>
        <end position="66"/>
    </location>
</feature>
<accession>A0AAV0WXS4</accession>
<dbReference type="Proteomes" id="UP001160148">
    <property type="component" value="Unassembled WGS sequence"/>
</dbReference>
<dbReference type="EMBL" id="CARXXK010000003">
    <property type="protein sequence ID" value="CAI6360336.1"/>
    <property type="molecule type" value="Genomic_DNA"/>
</dbReference>
<protein>
    <submittedName>
        <fullName evidence="2">Uncharacterized protein</fullName>
    </submittedName>
</protein>
<gene>
    <name evidence="2" type="ORF">MEUPH1_LOCUS15652</name>
</gene>
<dbReference type="AlphaFoldDB" id="A0AAV0WXS4"/>
<name>A0AAV0WXS4_9HEMI</name>
<feature type="compositionally biased region" description="Low complexity" evidence="1">
    <location>
        <begin position="44"/>
        <end position="66"/>
    </location>
</feature>
<reference evidence="2 3" key="1">
    <citation type="submission" date="2023-01" db="EMBL/GenBank/DDBJ databases">
        <authorList>
            <person name="Whitehead M."/>
        </authorList>
    </citation>
    <scope>NUCLEOTIDE SEQUENCE [LARGE SCALE GENOMIC DNA]</scope>
</reference>
<evidence type="ECO:0000313" key="3">
    <source>
        <dbReference type="Proteomes" id="UP001160148"/>
    </source>
</evidence>